<dbReference type="Pfam" id="PF08843">
    <property type="entry name" value="AbiEii"/>
    <property type="match status" value="1"/>
</dbReference>
<name>A0A8J6MZ00_9DELT</name>
<evidence type="ECO:0000313" key="2">
    <source>
        <dbReference type="Proteomes" id="UP000650524"/>
    </source>
</evidence>
<keyword evidence="1" id="KW-0808">Transferase</keyword>
<protein>
    <submittedName>
        <fullName evidence="1">Nucleotidyl transferase AbiEii/AbiGii toxin family protein</fullName>
    </submittedName>
</protein>
<dbReference type="Proteomes" id="UP000650524">
    <property type="component" value="Unassembled WGS sequence"/>
</dbReference>
<comment type="caution">
    <text evidence="1">The sequence shown here is derived from an EMBL/GenBank/DDBJ whole genome shotgun (WGS) entry which is preliminary data.</text>
</comment>
<dbReference type="AlphaFoldDB" id="A0A8J6MZ00"/>
<organism evidence="1 2">
    <name type="scientific">Candidatus Desulfacyla euxinica</name>
    <dbReference type="NCBI Taxonomy" id="2841693"/>
    <lineage>
        <taxon>Bacteria</taxon>
        <taxon>Deltaproteobacteria</taxon>
        <taxon>Candidatus Desulfacyla</taxon>
    </lineage>
</organism>
<sequence>PLVAGMVTGGELVIPYSSSIVLAETPEEILSDKIRAVYERKFLKGRDIYDIWWIVKQLKVVPEWIKIREKFTMYQTSFIPDREADFFKKKGSISAIANAMKTDLPRFIPQEILSIYQDDNFSDFITVLEEVTSGFLDQGMKKYFEDHEGRKDNP</sequence>
<dbReference type="GO" id="GO:0016740">
    <property type="term" value="F:transferase activity"/>
    <property type="evidence" value="ECO:0007669"/>
    <property type="project" value="UniProtKB-KW"/>
</dbReference>
<evidence type="ECO:0000313" key="1">
    <source>
        <dbReference type="EMBL" id="MBC8176521.1"/>
    </source>
</evidence>
<reference evidence="1 2" key="1">
    <citation type="submission" date="2020-08" db="EMBL/GenBank/DDBJ databases">
        <title>Bridging the membrane lipid divide: bacteria of the FCB group superphylum have the potential to synthesize archaeal ether lipids.</title>
        <authorList>
            <person name="Villanueva L."/>
            <person name="Von Meijenfeldt F.A.B."/>
            <person name="Westbye A.B."/>
            <person name="Yadav S."/>
            <person name="Hopmans E.C."/>
            <person name="Dutilh B.E."/>
            <person name="Sinninghe Damste J.S."/>
        </authorList>
    </citation>
    <scope>NUCLEOTIDE SEQUENCE [LARGE SCALE GENOMIC DNA]</scope>
    <source>
        <strain evidence="1">NIOZ-UU27</strain>
    </source>
</reference>
<dbReference type="InterPro" id="IPR014942">
    <property type="entry name" value="AbiEii"/>
</dbReference>
<gene>
    <name evidence="1" type="ORF">H8E19_03875</name>
</gene>
<feature type="non-terminal residue" evidence="1">
    <location>
        <position position="1"/>
    </location>
</feature>
<proteinExistence type="predicted"/>
<dbReference type="EMBL" id="JACNJD010000141">
    <property type="protein sequence ID" value="MBC8176521.1"/>
    <property type="molecule type" value="Genomic_DNA"/>
</dbReference>
<accession>A0A8J6MZ00</accession>